<proteinExistence type="predicted"/>
<feature type="coiled-coil region" evidence="1">
    <location>
        <begin position="406"/>
        <end position="469"/>
    </location>
</feature>
<dbReference type="EMBL" id="BKCJ010008746">
    <property type="protein sequence ID" value="GEU83756.1"/>
    <property type="molecule type" value="Genomic_DNA"/>
</dbReference>
<dbReference type="CDD" id="cd09272">
    <property type="entry name" value="RNase_HI_RT_Ty1"/>
    <property type="match status" value="1"/>
</dbReference>
<evidence type="ECO:0000259" key="2">
    <source>
        <dbReference type="Pfam" id="PF07727"/>
    </source>
</evidence>
<feature type="domain" description="Reverse transcriptase Ty1/copia-type" evidence="2">
    <location>
        <begin position="828"/>
        <end position="971"/>
    </location>
</feature>
<dbReference type="PANTHER" id="PTHR11439:SF509">
    <property type="entry name" value="RNA-DIRECTED DNA POLYMERASE"/>
    <property type="match status" value="1"/>
</dbReference>
<dbReference type="SUPFAM" id="SSF56672">
    <property type="entry name" value="DNA/RNA polymerases"/>
    <property type="match status" value="1"/>
</dbReference>
<organism evidence="3">
    <name type="scientific">Tanacetum cinerariifolium</name>
    <name type="common">Dalmatian daisy</name>
    <name type="synonym">Chrysanthemum cinerariifolium</name>
    <dbReference type="NCBI Taxonomy" id="118510"/>
    <lineage>
        <taxon>Eukaryota</taxon>
        <taxon>Viridiplantae</taxon>
        <taxon>Streptophyta</taxon>
        <taxon>Embryophyta</taxon>
        <taxon>Tracheophyta</taxon>
        <taxon>Spermatophyta</taxon>
        <taxon>Magnoliopsida</taxon>
        <taxon>eudicotyledons</taxon>
        <taxon>Gunneridae</taxon>
        <taxon>Pentapetalae</taxon>
        <taxon>asterids</taxon>
        <taxon>campanulids</taxon>
        <taxon>Asterales</taxon>
        <taxon>Asteraceae</taxon>
        <taxon>Asteroideae</taxon>
        <taxon>Anthemideae</taxon>
        <taxon>Anthemidinae</taxon>
        <taxon>Tanacetum</taxon>
    </lineage>
</organism>
<sequence>MLLAGFELTKEDRESQLYDEFKCFKMIPSENITDYHVRFHKLVKDMRNIKMTMSNIQLNSKFVNNMTPKWDRFMTAVKLNKGLKETNHEQLYAYLKQHKKHAAYDRLINARFNPTTNDPLALPKHPQNSNYFKEKMLLMQAQENKAVLDEEELLFLAGEQANMYHADVDDQPVYDMAQNDLNILQANDCDAFDSNVLNLENAINHHEIPNEVQQKNILDSNSADMGNSNVIPYEQYVKHNEESVVPSGASFVQYDDYMLHENIAYVPDDSFTTTLNIYKDQVAVYEQRAKFELTDREQKMDDQMRMSIKNRITPTGIIEEERGFEKTKCCYLTEVIPFFKLLKEHFEGVQKTLITEMKEIKEIFTSMEAEVDQNAIDLRSGGIERKNLLITNENLIAKCIAQDTRAVELEAEKLNLNKKIQNDDHDNMVKHLSRLEPLESQNFQLHETINKLQKENDSFQAKNSKIKQHYKELYDSIKITRATHIKKITSLLNEIETLKTQVKGKMPFIPNENVIPKTVEEAKSNRTSDNSLEYAYVYTKTSQELLENMIASCPKTVNTRDRYNASTHAKRNKHVTFAEPLETSPNNTSTQVKQLKKPKTNVTVIPSTGVNSVTKASMSQPRSNTKIDRTLTAKSGYKKNVEDHLRNNKSDLHKESIVRFRNDHFTAIMGYGDYVIGDNVISRVYCVEGLGHNLFFVGTLASFSIKEDAPSTSISSSSVQRSPFGHQGVVVDNTLAVNPFAPVDDVPFVNIFASDPSSEETSSGEVSPVDPNHSILPHEHLRKWTNSHPIDNIIGNPSRPVSTHKQLAIDTLCMGISTTSGLRNGDYLKWIYKVKLDEYGDVLKNKARLVAKGYNQEEGIKFEESFALVARLEAIRIFIANAASKNTIVYQMDVKTAFLNGELKEEVYVSQPEGFVDLDHPRHVYQLKKALYGLKQAPRAWYDTLSKFLLAKGFSKGVVDPTLFIRRTGNTFFMFKYMDHQHESLVYEGHRHGTNRIRRCKSCSCQDTRRSTSGSAQFLGDKLVSWSSKKQTSTSISSTKAEYIAMSGCCAQILWMRYQLTDYGFAYKHIPLYCDNKSAISIYCNNVHHSRSKHIDIRYYFIREQVEKEVVELYFVRIEYQLADIFTKALPRVRFEFIRPRLGMRSLTSETLKRL</sequence>
<dbReference type="AlphaFoldDB" id="A0A6L2NBY8"/>
<dbReference type="PANTHER" id="PTHR11439">
    <property type="entry name" value="GAG-POL-RELATED RETROTRANSPOSON"/>
    <property type="match status" value="1"/>
</dbReference>
<evidence type="ECO:0000256" key="1">
    <source>
        <dbReference type="SAM" id="Coils"/>
    </source>
</evidence>
<dbReference type="InterPro" id="IPR013103">
    <property type="entry name" value="RVT_2"/>
</dbReference>
<gene>
    <name evidence="3" type="ORF">Tci_055734</name>
</gene>
<dbReference type="Pfam" id="PF07727">
    <property type="entry name" value="RVT_2"/>
    <property type="match status" value="1"/>
</dbReference>
<dbReference type="InterPro" id="IPR043502">
    <property type="entry name" value="DNA/RNA_pol_sf"/>
</dbReference>
<protein>
    <submittedName>
        <fullName evidence="3">Integrase, catalytic region, zinc finger, CCHC-type, peptidase aspartic, catalytic</fullName>
    </submittedName>
</protein>
<accession>A0A6L2NBY8</accession>
<reference evidence="3" key="1">
    <citation type="journal article" date="2019" name="Sci. Rep.">
        <title>Draft genome of Tanacetum cinerariifolium, the natural source of mosquito coil.</title>
        <authorList>
            <person name="Yamashiro T."/>
            <person name="Shiraishi A."/>
            <person name="Satake H."/>
            <person name="Nakayama K."/>
        </authorList>
    </citation>
    <scope>NUCLEOTIDE SEQUENCE</scope>
</reference>
<comment type="caution">
    <text evidence="3">The sequence shown here is derived from an EMBL/GenBank/DDBJ whole genome shotgun (WGS) entry which is preliminary data.</text>
</comment>
<evidence type="ECO:0000313" key="3">
    <source>
        <dbReference type="EMBL" id="GEU83756.1"/>
    </source>
</evidence>
<keyword evidence="1" id="KW-0175">Coiled coil</keyword>
<name>A0A6L2NBY8_TANCI</name>